<organism evidence="2 3">
    <name type="scientific">Desulfonema ishimotonii</name>
    <dbReference type="NCBI Taxonomy" id="45657"/>
    <lineage>
        <taxon>Bacteria</taxon>
        <taxon>Pseudomonadati</taxon>
        <taxon>Thermodesulfobacteriota</taxon>
        <taxon>Desulfobacteria</taxon>
        <taxon>Desulfobacterales</taxon>
        <taxon>Desulfococcaceae</taxon>
        <taxon>Desulfonema</taxon>
    </lineage>
</organism>
<dbReference type="Gene3D" id="3.90.25.10">
    <property type="entry name" value="UDP-galactose 4-epimerase, domain 1"/>
    <property type="match status" value="1"/>
</dbReference>
<reference evidence="3" key="1">
    <citation type="submission" date="2017-11" db="EMBL/GenBank/DDBJ databases">
        <authorList>
            <person name="Watanabe M."/>
            <person name="Kojima H."/>
        </authorList>
    </citation>
    <scope>NUCLEOTIDE SEQUENCE [LARGE SCALE GENOMIC DNA]</scope>
    <source>
        <strain evidence="3">Tokyo 01</strain>
    </source>
</reference>
<dbReference type="Proteomes" id="UP000288096">
    <property type="component" value="Unassembled WGS sequence"/>
</dbReference>
<dbReference type="InterPro" id="IPR050177">
    <property type="entry name" value="Lipid_A_modif_metabolic_enz"/>
</dbReference>
<keyword evidence="3" id="KW-1185">Reference proteome</keyword>
<accession>A0A401FYM0</accession>
<dbReference type="RefSeq" id="WP_124329267.1">
    <property type="nucleotide sequence ID" value="NZ_BEXT01000001.1"/>
</dbReference>
<dbReference type="CDD" id="cd05256">
    <property type="entry name" value="UDP_AE_SDR_e"/>
    <property type="match status" value="1"/>
</dbReference>
<dbReference type="InterPro" id="IPR001509">
    <property type="entry name" value="Epimerase_deHydtase"/>
</dbReference>
<dbReference type="AlphaFoldDB" id="A0A401FYM0"/>
<dbReference type="Gene3D" id="3.40.50.720">
    <property type="entry name" value="NAD(P)-binding Rossmann-like Domain"/>
    <property type="match status" value="1"/>
</dbReference>
<sequence length="314" mass="34269">MKLNFSQALITGGAGFIGSHIADALLSENCTVRILDNLSSGSLTNMEHMRDRITFFEDDIRDMDSLTRAAEGCDVIFHEAAVVSVPQTVEDPLTSARVNDMGTLQVLEAARRAGVKRVVLASSSAVYGDDPEMPKREAMAPGPLSPYAVQKLTGEYYARLYNDLYGLETVCLRYFNVYGPRQDPSSAYSGVISIFMSRAFAGVSPLIYGDGQQSRDFVFVRDVVRANLLAACVPGAAGKCFNVGIGSCVTINRLWEIIACMSGLELSPEYAPPRAGDIRESLSDIGQAKEILGFAPEFTFEKGLEITLKWYNEK</sequence>
<evidence type="ECO:0000313" key="2">
    <source>
        <dbReference type="EMBL" id="GBC62057.1"/>
    </source>
</evidence>
<dbReference type="EMBL" id="BEXT01000001">
    <property type="protein sequence ID" value="GBC62057.1"/>
    <property type="molecule type" value="Genomic_DNA"/>
</dbReference>
<gene>
    <name evidence="2" type="ORF">DENIS_3020</name>
</gene>
<comment type="caution">
    <text evidence="2">The sequence shown here is derived from an EMBL/GenBank/DDBJ whole genome shotgun (WGS) entry which is preliminary data.</text>
</comment>
<dbReference type="PANTHER" id="PTHR43245:SF13">
    <property type="entry name" value="UDP-D-APIOSE_UDP-D-XYLOSE SYNTHASE 2"/>
    <property type="match status" value="1"/>
</dbReference>
<dbReference type="OrthoDB" id="9801785at2"/>
<evidence type="ECO:0000259" key="1">
    <source>
        <dbReference type="Pfam" id="PF01370"/>
    </source>
</evidence>
<protein>
    <submittedName>
        <fullName evidence="2">LPS biosynthesis protein WbpP</fullName>
    </submittedName>
</protein>
<dbReference type="Pfam" id="PF01370">
    <property type="entry name" value="Epimerase"/>
    <property type="match status" value="1"/>
</dbReference>
<dbReference type="SUPFAM" id="SSF51735">
    <property type="entry name" value="NAD(P)-binding Rossmann-fold domains"/>
    <property type="match status" value="1"/>
</dbReference>
<feature type="domain" description="NAD-dependent epimerase/dehydratase" evidence="1">
    <location>
        <begin position="8"/>
        <end position="244"/>
    </location>
</feature>
<reference evidence="3" key="2">
    <citation type="submission" date="2019-01" db="EMBL/GenBank/DDBJ databases">
        <title>Genome sequence of Desulfonema ishimotonii strain Tokyo 01.</title>
        <authorList>
            <person name="Fukui M."/>
        </authorList>
    </citation>
    <scope>NUCLEOTIDE SEQUENCE [LARGE SCALE GENOMIC DNA]</scope>
    <source>
        <strain evidence="3">Tokyo 01</strain>
    </source>
</reference>
<proteinExistence type="predicted"/>
<name>A0A401FYM0_9BACT</name>
<evidence type="ECO:0000313" key="3">
    <source>
        <dbReference type="Proteomes" id="UP000288096"/>
    </source>
</evidence>
<dbReference type="InterPro" id="IPR036291">
    <property type="entry name" value="NAD(P)-bd_dom_sf"/>
</dbReference>
<dbReference type="PANTHER" id="PTHR43245">
    <property type="entry name" value="BIFUNCTIONAL POLYMYXIN RESISTANCE PROTEIN ARNA"/>
    <property type="match status" value="1"/>
</dbReference>